<dbReference type="STRING" id="395019.BMULJ_00143"/>
<keyword evidence="1" id="KW-0812">Transmembrane</keyword>
<dbReference type="KEGG" id="bmj:BMULJ_00143"/>
<dbReference type="AlphaFoldDB" id="A0A0H3KBD1"/>
<keyword evidence="1" id="KW-0472">Membrane</keyword>
<sequence>MPFLFPSIAGLFVPELRALTRADLHALLERVRRDSLHRYNVAFVISWLGGIAGALLLGLLLGAGVAFVAGRCLPAAWVSAIMTGLVGALMWPLTHALGTALMTIRLKAEINAQLARDAGRSPR</sequence>
<feature type="transmembrane region" description="Helical" evidence="1">
    <location>
        <begin position="42"/>
        <end position="68"/>
    </location>
</feature>
<evidence type="ECO:0000256" key="1">
    <source>
        <dbReference type="SAM" id="Phobius"/>
    </source>
</evidence>
<dbReference type="EMBL" id="AP009385">
    <property type="protein sequence ID" value="BAG42121.1"/>
    <property type="molecule type" value="Genomic_DNA"/>
</dbReference>
<gene>
    <name evidence="2" type="ordered locus">BMULJ_00143</name>
</gene>
<keyword evidence="3" id="KW-1185">Reference proteome</keyword>
<protein>
    <submittedName>
        <fullName evidence="2">Uncharacterized protein</fullName>
    </submittedName>
</protein>
<accession>A0A0H3KBD1</accession>
<dbReference type="RefSeq" id="WP_012214349.1">
    <property type="nucleotide sequence ID" value="NC_010084.1"/>
</dbReference>
<evidence type="ECO:0000313" key="3">
    <source>
        <dbReference type="Proteomes" id="UP000008815"/>
    </source>
</evidence>
<dbReference type="HOGENOM" id="CLU_2045262_0_0_4"/>
<dbReference type="KEGG" id="bmu:Bmul_3088"/>
<name>A0A0H3KBD1_BURM1</name>
<keyword evidence="1" id="KW-1133">Transmembrane helix</keyword>
<feature type="transmembrane region" description="Helical" evidence="1">
    <location>
        <begin position="75"/>
        <end position="93"/>
    </location>
</feature>
<reference evidence="2 3" key="1">
    <citation type="submission" date="2007-04" db="EMBL/GenBank/DDBJ databases">
        <title>Complete genome sequence of Burkholderia multivorans ATCC 17616.</title>
        <authorList>
            <person name="Ohtsubo Y."/>
            <person name="Yamashita A."/>
            <person name="Kurokawa K."/>
            <person name="Takami H."/>
            <person name="Yuhara S."/>
            <person name="Nishiyama E."/>
            <person name="Endo R."/>
            <person name="Miyazaki R."/>
            <person name="Ono A."/>
            <person name="Yano K."/>
            <person name="Ito M."/>
            <person name="Sota M."/>
            <person name="Yuji N."/>
            <person name="Hattori M."/>
            <person name="Tsuda M."/>
        </authorList>
    </citation>
    <scope>NUCLEOTIDE SEQUENCE [LARGE SCALE GENOMIC DNA]</scope>
    <source>
        <strain evidence="3">ATCC 17616 / 249</strain>
    </source>
</reference>
<dbReference type="Proteomes" id="UP000008815">
    <property type="component" value="Chromosome 1"/>
</dbReference>
<organism evidence="2 3">
    <name type="scientific">Burkholderia multivorans (strain ATCC 17616 / 249)</name>
    <dbReference type="NCBI Taxonomy" id="395019"/>
    <lineage>
        <taxon>Bacteria</taxon>
        <taxon>Pseudomonadati</taxon>
        <taxon>Pseudomonadota</taxon>
        <taxon>Betaproteobacteria</taxon>
        <taxon>Burkholderiales</taxon>
        <taxon>Burkholderiaceae</taxon>
        <taxon>Burkholderia</taxon>
        <taxon>Burkholderia cepacia complex</taxon>
    </lineage>
</organism>
<evidence type="ECO:0000313" key="2">
    <source>
        <dbReference type="EMBL" id="BAG42121.1"/>
    </source>
</evidence>
<proteinExistence type="predicted"/>